<evidence type="ECO:0000313" key="1">
    <source>
        <dbReference type="EMBL" id="KAH9419304.1"/>
    </source>
</evidence>
<reference evidence="1 2" key="2">
    <citation type="journal article" date="2022" name="Mol. Biol. Evol.">
        <title>Comparative Genomics Reveals Insights into the Divergent Evolution of Astigmatic Mites and Household Pest Adaptations.</title>
        <authorList>
            <person name="Xiong Q."/>
            <person name="Wan A.T."/>
            <person name="Liu X."/>
            <person name="Fung C.S."/>
            <person name="Xiao X."/>
            <person name="Malainual N."/>
            <person name="Hou J."/>
            <person name="Wang L."/>
            <person name="Wang M."/>
            <person name="Yang K.Y."/>
            <person name="Cui Y."/>
            <person name="Leung E.L."/>
            <person name="Nong W."/>
            <person name="Shin S.K."/>
            <person name="Au S.W."/>
            <person name="Jeong K.Y."/>
            <person name="Chew F.T."/>
            <person name="Hui J.H."/>
            <person name="Leung T.F."/>
            <person name="Tungtrongchitr A."/>
            <person name="Zhong N."/>
            <person name="Liu Z."/>
            <person name="Tsui S.K."/>
        </authorList>
    </citation>
    <scope>NUCLEOTIDE SEQUENCE [LARGE SCALE GENOMIC DNA]</scope>
    <source>
        <strain evidence="1">Derp</strain>
    </source>
</reference>
<dbReference type="EMBL" id="NJHN03000060">
    <property type="protein sequence ID" value="KAH9419304.1"/>
    <property type="molecule type" value="Genomic_DNA"/>
</dbReference>
<comment type="caution">
    <text evidence="1">The sequence shown here is derived from an EMBL/GenBank/DDBJ whole genome shotgun (WGS) entry which is preliminary data.</text>
</comment>
<dbReference type="Proteomes" id="UP000887458">
    <property type="component" value="Unassembled WGS sequence"/>
</dbReference>
<sequence>MHQARLMLTTDPVYDVWPICRLVGSSLYLFRLLSRIGCYALIFDYYHHQHHDNRNTNIQA</sequence>
<gene>
    <name evidence="1" type="ORF">DERP_005811</name>
</gene>
<name>A0ABQ8J9P6_DERPT</name>
<evidence type="ECO:0000313" key="2">
    <source>
        <dbReference type="Proteomes" id="UP000887458"/>
    </source>
</evidence>
<protein>
    <submittedName>
        <fullName evidence="1">Uncharacterized protein</fullName>
    </submittedName>
</protein>
<reference evidence="1 2" key="1">
    <citation type="journal article" date="2018" name="J. Allergy Clin. Immunol.">
        <title>High-quality assembly of Dermatophagoides pteronyssinus genome and transcriptome reveals a wide range of novel allergens.</title>
        <authorList>
            <person name="Liu X.Y."/>
            <person name="Yang K.Y."/>
            <person name="Wang M.Q."/>
            <person name="Kwok J.S."/>
            <person name="Zeng X."/>
            <person name="Yang Z."/>
            <person name="Xiao X.J."/>
            <person name="Lau C.P."/>
            <person name="Li Y."/>
            <person name="Huang Z.M."/>
            <person name="Ba J.G."/>
            <person name="Yim A.K."/>
            <person name="Ouyang C.Y."/>
            <person name="Ngai S.M."/>
            <person name="Chan T.F."/>
            <person name="Leung E.L."/>
            <person name="Liu L."/>
            <person name="Liu Z.G."/>
            <person name="Tsui S.K."/>
        </authorList>
    </citation>
    <scope>NUCLEOTIDE SEQUENCE [LARGE SCALE GENOMIC DNA]</scope>
    <source>
        <strain evidence="1">Derp</strain>
    </source>
</reference>
<organism evidence="1 2">
    <name type="scientific">Dermatophagoides pteronyssinus</name>
    <name type="common">European house dust mite</name>
    <dbReference type="NCBI Taxonomy" id="6956"/>
    <lineage>
        <taxon>Eukaryota</taxon>
        <taxon>Metazoa</taxon>
        <taxon>Ecdysozoa</taxon>
        <taxon>Arthropoda</taxon>
        <taxon>Chelicerata</taxon>
        <taxon>Arachnida</taxon>
        <taxon>Acari</taxon>
        <taxon>Acariformes</taxon>
        <taxon>Sarcoptiformes</taxon>
        <taxon>Astigmata</taxon>
        <taxon>Psoroptidia</taxon>
        <taxon>Analgoidea</taxon>
        <taxon>Pyroglyphidae</taxon>
        <taxon>Dermatophagoidinae</taxon>
        <taxon>Dermatophagoides</taxon>
    </lineage>
</organism>
<proteinExistence type="predicted"/>
<keyword evidence="2" id="KW-1185">Reference proteome</keyword>
<accession>A0ABQ8J9P6</accession>